<feature type="compositionally biased region" description="Low complexity" evidence="4">
    <location>
        <begin position="212"/>
        <end position="221"/>
    </location>
</feature>
<dbReference type="PANTHER" id="PTHR10996:SF269">
    <property type="entry name" value="HYPOTHETICAL D-ISOMER SPECIFIC 2-HYDROXYACID DEHYDROGENASE (EUROFUNG)"/>
    <property type="match status" value="1"/>
</dbReference>
<keyword evidence="2" id="KW-0560">Oxidoreductase</keyword>
<dbReference type="GO" id="GO:0016618">
    <property type="term" value="F:hydroxypyruvate reductase [NAD(P)H] activity"/>
    <property type="evidence" value="ECO:0007669"/>
    <property type="project" value="TreeGrafter"/>
</dbReference>
<feature type="region of interest" description="Disordered" evidence="4">
    <location>
        <begin position="123"/>
        <end position="248"/>
    </location>
</feature>
<feature type="compositionally biased region" description="Polar residues" evidence="4">
    <location>
        <begin position="123"/>
        <end position="157"/>
    </location>
</feature>
<dbReference type="InterPro" id="IPR029753">
    <property type="entry name" value="D-isomer_DH_CS"/>
</dbReference>
<organism evidence="7 8">
    <name type="scientific">Cryomyces minteri</name>
    <dbReference type="NCBI Taxonomy" id="331657"/>
    <lineage>
        <taxon>Eukaryota</taxon>
        <taxon>Fungi</taxon>
        <taxon>Dikarya</taxon>
        <taxon>Ascomycota</taxon>
        <taxon>Pezizomycotina</taxon>
        <taxon>Dothideomycetes</taxon>
        <taxon>Dothideomycetes incertae sedis</taxon>
        <taxon>Cryomyces</taxon>
    </lineage>
</organism>
<evidence type="ECO:0000313" key="8">
    <source>
        <dbReference type="Proteomes" id="UP000308768"/>
    </source>
</evidence>
<protein>
    <recommendedName>
        <fullName evidence="9">D-isomer specific 2-hydroxyacid dehydrogenase NAD-binding domain-containing protein</fullName>
    </recommendedName>
</protein>
<dbReference type="GO" id="GO:0030267">
    <property type="term" value="F:glyoxylate reductase (NADPH) activity"/>
    <property type="evidence" value="ECO:0007669"/>
    <property type="project" value="TreeGrafter"/>
</dbReference>
<evidence type="ECO:0000256" key="2">
    <source>
        <dbReference type="ARBA" id="ARBA00023002"/>
    </source>
</evidence>
<dbReference type="AlphaFoldDB" id="A0A4U0X9R4"/>
<evidence type="ECO:0000259" key="6">
    <source>
        <dbReference type="Pfam" id="PF02826"/>
    </source>
</evidence>
<dbReference type="InterPro" id="IPR006140">
    <property type="entry name" value="D-isomer_DH_NAD-bd"/>
</dbReference>
<dbReference type="GO" id="GO:0051287">
    <property type="term" value="F:NAD binding"/>
    <property type="evidence" value="ECO:0007669"/>
    <property type="project" value="InterPro"/>
</dbReference>
<name>A0A4U0X9R4_9PEZI</name>
<dbReference type="EMBL" id="NAJN01000535">
    <property type="protein sequence ID" value="TKA71893.1"/>
    <property type="molecule type" value="Genomic_DNA"/>
</dbReference>
<comment type="caution">
    <text evidence="7">The sequence shown here is derived from an EMBL/GenBank/DDBJ whole genome shotgun (WGS) entry which is preliminary data.</text>
</comment>
<keyword evidence="3" id="KW-0520">NAD</keyword>
<feature type="compositionally biased region" description="Polar residues" evidence="4">
    <location>
        <begin position="237"/>
        <end position="247"/>
    </location>
</feature>
<evidence type="ECO:0000256" key="4">
    <source>
        <dbReference type="SAM" id="MobiDB-lite"/>
    </source>
</evidence>
<dbReference type="Pfam" id="PF02826">
    <property type="entry name" value="2-Hacid_dh_C"/>
    <property type="match status" value="1"/>
</dbReference>
<dbReference type="CDD" id="cd12168">
    <property type="entry name" value="Mand_dh_like"/>
    <property type="match status" value="1"/>
</dbReference>
<dbReference type="InterPro" id="IPR050223">
    <property type="entry name" value="D-isomer_2-hydroxyacid_DH"/>
</dbReference>
<dbReference type="InterPro" id="IPR006139">
    <property type="entry name" value="D-isomer_2_OHA_DH_cat_dom"/>
</dbReference>
<dbReference type="OrthoDB" id="9991913at2759"/>
<feature type="compositionally biased region" description="Polar residues" evidence="4">
    <location>
        <begin position="199"/>
        <end position="211"/>
    </location>
</feature>
<comment type="similarity">
    <text evidence="1">Belongs to the D-isomer specific 2-hydroxyacid dehydrogenase family.</text>
</comment>
<dbReference type="InterPro" id="IPR029752">
    <property type="entry name" value="D-isomer_DH_CS1"/>
</dbReference>
<dbReference type="InterPro" id="IPR036291">
    <property type="entry name" value="NAD(P)-bd_dom_sf"/>
</dbReference>
<evidence type="ECO:0000313" key="7">
    <source>
        <dbReference type="EMBL" id="TKA71893.1"/>
    </source>
</evidence>
<evidence type="ECO:0000256" key="3">
    <source>
        <dbReference type="ARBA" id="ARBA00023027"/>
    </source>
</evidence>
<dbReference type="SUPFAM" id="SSF52283">
    <property type="entry name" value="Formate/glycerate dehydrogenase catalytic domain-like"/>
    <property type="match status" value="1"/>
</dbReference>
<proteinExistence type="inferred from homology"/>
<evidence type="ECO:0008006" key="9">
    <source>
        <dbReference type="Google" id="ProtNLM"/>
    </source>
</evidence>
<reference evidence="7 8" key="1">
    <citation type="submission" date="2017-03" db="EMBL/GenBank/DDBJ databases">
        <title>Genomes of endolithic fungi from Antarctica.</title>
        <authorList>
            <person name="Coleine C."/>
            <person name="Masonjones S."/>
            <person name="Stajich J.E."/>
        </authorList>
    </citation>
    <scope>NUCLEOTIDE SEQUENCE [LARGE SCALE GENOMIC DNA]</scope>
    <source>
        <strain evidence="7 8">CCFEE 5187</strain>
    </source>
</reference>
<feature type="domain" description="D-isomer specific 2-hydroxyacid dehydrogenase NAD-binding" evidence="6">
    <location>
        <begin position="432"/>
        <end position="606"/>
    </location>
</feature>
<dbReference type="FunFam" id="3.40.50.720:FF:000282">
    <property type="entry name" value="Glyoxylate reductase protein"/>
    <property type="match status" value="1"/>
</dbReference>
<dbReference type="SUPFAM" id="SSF51735">
    <property type="entry name" value="NAD(P)-binding Rossmann-fold domains"/>
    <property type="match status" value="1"/>
</dbReference>
<keyword evidence="8" id="KW-1185">Reference proteome</keyword>
<feature type="domain" description="D-isomer specific 2-hydroxyacid dehydrogenase catalytic" evidence="5">
    <location>
        <begin position="375"/>
        <end position="637"/>
    </location>
</feature>
<dbReference type="PROSITE" id="PS00065">
    <property type="entry name" value="D_2_HYDROXYACID_DH_1"/>
    <property type="match status" value="1"/>
</dbReference>
<dbReference type="STRING" id="331657.A0A4U0X9R4"/>
<dbReference type="Pfam" id="PF00389">
    <property type="entry name" value="2-Hacid_dh"/>
    <property type="match status" value="1"/>
</dbReference>
<dbReference type="GO" id="GO:0005829">
    <property type="term" value="C:cytosol"/>
    <property type="evidence" value="ECO:0007669"/>
    <property type="project" value="TreeGrafter"/>
</dbReference>
<evidence type="ECO:0000259" key="5">
    <source>
        <dbReference type="Pfam" id="PF00389"/>
    </source>
</evidence>
<sequence>MRTIGHQDLAAMNPFISFCLYVAARVFVQYMKSRPKDEQIKAQLHFLLSAMHALKRKNPLTESFLVQLDVDLEGAGMEDIRGQRSYFQSPNETLRKSGCLAINQRLGRKGGPTTFGTHGVASYTSPNQDGVTEQASNYHKSDPSYSTVSEPTLTSYSFVPRQDSRVNMPCRQKTPQQNVYPSPVDLTGEMDMSPDGSHGQPTPSTSKFQRGSSSHTSTTYTPPGQGEQIPEYPQGPCPNSTRPLDNATNGVFFTNEEEFFGTTHPSYPLATGEPEFGFALPPDWGMGGTGMTPVSSSAGMMPLADADWNNMDNTNSMNNMLDGAQKTWDSLSSIAELVEPSASNRADFIEECKSGKYDGVKAAYRTFASVSVTGLWDEELVNVLPKSLEFVAHNGAGYDQIDVHACSARSPPLRVSNVPTAVDDATADVNVFLILGALRGFNSSMFALREGKFKGNPPPPLGHDPEGKTLGILGMGGIGRNLKKKCDAFGMTTIYHNRKKLSDDLAGGAKYVSFEELLKTSDVISLNLPLNKNTRHIISTAEFAAMKPGVVIVNTARGAVMDEAALVAALDAGHVASCGLDVYEDEPKIHPGLIANPHVMLVPHMGTWTLETQTSMEEWCIGNVRAAIEKGRLNSPVPEQVDL</sequence>
<dbReference type="Proteomes" id="UP000308768">
    <property type="component" value="Unassembled WGS sequence"/>
</dbReference>
<accession>A0A4U0X9R4</accession>
<evidence type="ECO:0000256" key="1">
    <source>
        <dbReference type="ARBA" id="ARBA00005854"/>
    </source>
</evidence>
<dbReference type="PANTHER" id="PTHR10996">
    <property type="entry name" value="2-HYDROXYACID DEHYDROGENASE-RELATED"/>
    <property type="match status" value="1"/>
</dbReference>
<dbReference type="PROSITE" id="PS00670">
    <property type="entry name" value="D_2_HYDROXYACID_DH_2"/>
    <property type="match status" value="1"/>
</dbReference>
<dbReference type="Gene3D" id="3.40.50.720">
    <property type="entry name" value="NAD(P)-binding Rossmann-like Domain"/>
    <property type="match status" value="2"/>
</dbReference>
<gene>
    <name evidence="7" type="ORF">B0A49_04537</name>
</gene>
<dbReference type="PROSITE" id="PS00671">
    <property type="entry name" value="D_2_HYDROXYACID_DH_3"/>
    <property type="match status" value="1"/>
</dbReference>